<proteinExistence type="predicted"/>
<protein>
    <submittedName>
        <fullName evidence="1">Vacuolar protein sorting-associated protein 53</fullName>
    </submittedName>
</protein>
<feature type="non-terminal residue" evidence="1">
    <location>
        <position position="1"/>
    </location>
</feature>
<evidence type="ECO:0000313" key="2">
    <source>
        <dbReference type="Proteomes" id="UP001145114"/>
    </source>
</evidence>
<sequence length="535" mass="58244">KYAQIISSAKSTSATDEGDSSSLVLESSTELLYQYRESLRQCASLSTSQAMFDLSKVFNKCLANYAQDVLLAKLGRAQFNKRAKSTEAAISHICLVINTADYCVTATGQLEQKISEKINDEYRPRLTFNYAREALLSAANAGIKQLVREIEDMCADAFAQFGRTKWGSLESVGDQSEYVTMIASVLDQTIVVVRQGLSNPKFYRMFCDRLAEKLIERYKRLIDSCRQLSEVGAEQLLLDTQVLKTIILSIPSIGQSSQVPAQSAYTRFVSRSMAQIEGILKSVLLSFDQDSSPKLHDVPATTTFPRAAKDSPPMLTNRSDSNNSNNGNNWGNAGNVPHTAHPTTDRFEIRDQPQSRTTSTRDDSLAKTSKSAGTVVDSSTTTIEGSQRRTAIMAAGSPRATDEMRTMSMTAAIGWARRSPFAHTTDTSGSQLMSSIIPGRSNSNSSSSSSSTGNNRDSQVKSRKSAESLSSSTTALAAMAESFGSRHAPAFANFAANANATKIRINQNLRKFMTNIAKRIDTGGGSNNSDDEDEE</sequence>
<organism evidence="1 2">
    <name type="scientific">Spiromyces aspiralis</name>
    <dbReference type="NCBI Taxonomy" id="68401"/>
    <lineage>
        <taxon>Eukaryota</taxon>
        <taxon>Fungi</taxon>
        <taxon>Fungi incertae sedis</taxon>
        <taxon>Zoopagomycota</taxon>
        <taxon>Kickxellomycotina</taxon>
        <taxon>Kickxellomycetes</taxon>
        <taxon>Kickxellales</taxon>
        <taxon>Kickxellaceae</taxon>
        <taxon>Spiromyces</taxon>
    </lineage>
</organism>
<keyword evidence="2" id="KW-1185">Reference proteome</keyword>
<dbReference type="EMBL" id="JAMZIH010005907">
    <property type="protein sequence ID" value="KAJ1674515.1"/>
    <property type="molecule type" value="Genomic_DNA"/>
</dbReference>
<accession>A0ACC1HGM2</accession>
<evidence type="ECO:0000313" key="1">
    <source>
        <dbReference type="EMBL" id="KAJ1674515.1"/>
    </source>
</evidence>
<feature type="non-terminal residue" evidence="1">
    <location>
        <position position="535"/>
    </location>
</feature>
<gene>
    <name evidence="1" type="primary">VPS53_1</name>
    <name evidence="1" type="ORF">EV182_003125</name>
</gene>
<reference evidence="1" key="1">
    <citation type="submission" date="2022-06" db="EMBL/GenBank/DDBJ databases">
        <title>Phylogenomic reconstructions and comparative analyses of Kickxellomycotina fungi.</title>
        <authorList>
            <person name="Reynolds N.K."/>
            <person name="Stajich J.E."/>
            <person name="Barry K."/>
            <person name="Grigoriev I.V."/>
            <person name="Crous P."/>
            <person name="Smith M.E."/>
        </authorList>
    </citation>
    <scope>NUCLEOTIDE SEQUENCE</scope>
    <source>
        <strain evidence="1">RSA 2271</strain>
    </source>
</reference>
<dbReference type="Proteomes" id="UP001145114">
    <property type="component" value="Unassembled WGS sequence"/>
</dbReference>
<comment type="caution">
    <text evidence="1">The sequence shown here is derived from an EMBL/GenBank/DDBJ whole genome shotgun (WGS) entry which is preliminary data.</text>
</comment>
<name>A0ACC1HGM2_9FUNG</name>